<evidence type="ECO:0000313" key="13">
    <source>
        <dbReference type="Proteomes" id="UP000585437"/>
    </source>
</evidence>
<keyword evidence="6 10" id="KW-0808">Transferase</keyword>
<dbReference type="SUPFAM" id="SSF51445">
    <property type="entry name" value="(Trans)glycosidases"/>
    <property type="match status" value="1"/>
</dbReference>
<sequence>MKQNIDDAMLDRGQSSEAYDIENKRPSPQGNDVPVSTAGRAKILASLERYPQNNDQDQTASVEASGQPQCFLPDLQGERVWGVALQLYELRSRRNWGIGDFDDLSTFIDLAAGWGADFVGLNPLHAPFMAAAERCSPYEPSNRRFLNPLYIAVDRIDGFASSPELEEDIARLQRTELVDYGNVARIKREVLYRIWTTEKRREDPAFQDFCREGGAELRLHALFEAISETLVASGGSVGWKAWPQEYQDPQSETVKLFAETHGDRVDFHLWLQYLAHGQLTKASARAKAAGMRVGLYLDVAVGEALDGSATWSSRHAYVEGASIGSPPDPMAVYGQDWQLAAFHPSAIASGNPSPFETTMEGVMRYAGAVRIDHAAALRRLFLVPSGESPEEGAYVGYPQQALIKTLADLSNTYGCLVIGEDLGNLPQGLQGELEAANILSYRILSYEQGKQGFHPPDQYPALALACVSTHDHQTFSGWWRAADVMMREKNDLVPEDAARQQKSERKSERRDVLSAFRAAGLIGSEAVDHSSRRNLAATAHAFVARTPSLLMAVRLADLTDEKQPTNVPGTSDSYPNWKPKLSVMLEELDALPELHDILGEVAAARRK</sequence>
<comment type="catalytic activity">
    <reaction evidence="1 10">
        <text>Transfers a segment of a (1-&gt;4)-alpha-D-glucan to a new position in an acceptor, which may be glucose or a (1-&gt;4)-alpha-D-glucan.</text>
        <dbReference type="EC" id="2.4.1.25"/>
    </reaction>
</comment>
<feature type="region of interest" description="Disordered" evidence="11">
    <location>
        <begin position="1"/>
        <end position="38"/>
    </location>
</feature>
<evidence type="ECO:0000256" key="5">
    <source>
        <dbReference type="ARBA" id="ARBA00022676"/>
    </source>
</evidence>
<dbReference type="PANTHER" id="PTHR32438:SF5">
    <property type="entry name" value="4-ALPHA-GLUCANOTRANSFERASE DPE1, CHLOROPLASTIC_AMYLOPLASTIC"/>
    <property type="match status" value="1"/>
</dbReference>
<gene>
    <name evidence="12" type="ORF">F4695_003256</name>
</gene>
<proteinExistence type="inferred from homology"/>
<evidence type="ECO:0000256" key="8">
    <source>
        <dbReference type="ARBA" id="ARBA00031423"/>
    </source>
</evidence>
<comment type="similarity">
    <text evidence="2 10">Belongs to the disproportionating enzyme family.</text>
</comment>
<keyword evidence="7 10" id="KW-0119">Carbohydrate metabolism</keyword>
<evidence type="ECO:0000256" key="11">
    <source>
        <dbReference type="SAM" id="MobiDB-lite"/>
    </source>
</evidence>
<evidence type="ECO:0000256" key="1">
    <source>
        <dbReference type="ARBA" id="ARBA00000439"/>
    </source>
</evidence>
<dbReference type="Proteomes" id="UP000585437">
    <property type="component" value="Unassembled WGS sequence"/>
</dbReference>
<evidence type="ECO:0000313" key="12">
    <source>
        <dbReference type="EMBL" id="MBB6509872.1"/>
    </source>
</evidence>
<organism evidence="12 13">
    <name type="scientific">Rhizobium soli</name>
    <dbReference type="NCBI Taxonomy" id="424798"/>
    <lineage>
        <taxon>Bacteria</taxon>
        <taxon>Pseudomonadati</taxon>
        <taxon>Pseudomonadota</taxon>
        <taxon>Alphaproteobacteria</taxon>
        <taxon>Hyphomicrobiales</taxon>
        <taxon>Rhizobiaceae</taxon>
        <taxon>Rhizobium/Agrobacterium group</taxon>
        <taxon>Rhizobium</taxon>
    </lineage>
</organism>
<dbReference type="RefSeq" id="WP_246454052.1">
    <property type="nucleotide sequence ID" value="NZ_JACHBU010000006.1"/>
</dbReference>
<reference evidence="12 13" key="1">
    <citation type="submission" date="2020-08" db="EMBL/GenBank/DDBJ databases">
        <title>The Agave Microbiome: Exploring the role of microbial communities in plant adaptations to desert environments.</title>
        <authorList>
            <person name="Partida-Martinez L.P."/>
        </authorList>
    </citation>
    <scope>NUCLEOTIDE SEQUENCE [LARGE SCALE GENOMIC DNA]</scope>
    <source>
        <strain evidence="12 13">AS3.12</strain>
    </source>
</reference>
<dbReference type="NCBIfam" id="TIGR00217">
    <property type="entry name" value="malQ"/>
    <property type="match status" value="1"/>
</dbReference>
<evidence type="ECO:0000256" key="7">
    <source>
        <dbReference type="ARBA" id="ARBA00023277"/>
    </source>
</evidence>
<dbReference type="GO" id="GO:0005975">
    <property type="term" value="P:carbohydrate metabolic process"/>
    <property type="evidence" value="ECO:0007669"/>
    <property type="project" value="InterPro"/>
</dbReference>
<evidence type="ECO:0000256" key="4">
    <source>
        <dbReference type="ARBA" id="ARBA00020295"/>
    </source>
</evidence>
<keyword evidence="13" id="KW-1185">Reference proteome</keyword>
<name>A0A7X0JNA1_9HYPH</name>
<dbReference type="PANTHER" id="PTHR32438">
    <property type="entry name" value="4-ALPHA-GLUCANOTRANSFERASE DPE1, CHLOROPLASTIC/AMYLOPLASTIC"/>
    <property type="match status" value="1"/>
</dbReference>
<dbReference type="Pfam" id="PF02446">
    <property type="entry name" value="Glyco_hydro_77"/>
    <property type="match status" value="1"/>
</dbReference>
<protein>
    <recommendedName>
        <fullName evidence="4 10">4-alpha-glucanotransferase</fullName>
        <ecNumber evidence="3 10">2.4.1.25</ecNumber>
    </recommendedName>
    <alternativeName>
        <fullName evidence="8 10">Amylomaltase</fullName>
    </alternativeName>
    <alternativeName>
        <fullName evidence="9 10">Disproportionating enzyme</fullName>
    </alternativeName>
</protein>
<evidence type="ECO:0000256" key="3">
    <source>
        <dbReference type="ARBA" id="ARBA00012560"/>
    </source>
</evidence>
<keyword evidence="5 10" id="KW-0328">Glycosyltransferase</keyword>
<evidence type="ECO:0000256" key="6">
    <source>
        <dbReference type="ARBA" id="ARBA00022679"/>
    </source>
</evidence>
<dbReference type="InterPro" id="IPR003385">
    <property type="entry name" value="Glyco_hydro_77"/>
</dbReference>
<evidence type="ECO:0000256" key="2">
    <source>
        <dbReference type="ARBA" id="ARBA00005684"/>
    </source>
</evidence>
<comment type="caution">
    <text evidence="12">The sequence shown here is derived from an EMBL/GenBank/DDBJ whole genome shotgun (WGS) entry which is preliminary data.</text>
</comment>
<evidence type="ECO:0000256" key="10">
    <source>
        <dbReference type="RuleBase" id="RU361207"/>
    </source>
</evidence>
<accession>A0A7X0JNA1</accession>
<dbReference type="EC" id="2.4.1.25" evidence="3 10"/>
<dbReference type="EMBL" id="JACHBU010000006">
    <property type="protein sequence ID" value="MBB6509872.1"/>
    <property type="molecule type" value="Genomic_DNA"/>
</dbReference>
<evidence type="ECO:0000256" key="9">
    <source>
        <dbReference type="ARBA" id="ARBA00031501"/>
    </source>
</evidence>
<dbReference type="AlphaFoldDB" id="A0A7X0JNA1"/>
<dbReference type="InterPro" id="IPR017853">
    <property type="entry name" value="GH"/>
</dbReference>
<dbReference type="GO" id="GO:0004134">
    <property type="term" value="F:4-alpha-glucanotransferase activity"/>
    <property type="evidence" value="ECO:0007669"/>
    <property type="project" value="UniProtKB-EC"/>
</dbReference>
<dbReference type="Gene3D" id="3.20.20.80">
    <property type="entry name" value="Glycosidases"/>
    <property type="match status" value="1"/>
</dbReference>